<sequence length="99" mass="11597">MSSTQQVNVLAIASCKPEFTQEFIEFFKTIVKESRKEKGMIKYDLNQDSVNPNVFYVCEEYKSMADFEFHKTTPHFLSMVKYVEGKVESLEIKLMKPIE</sequence>
<dbReference type="OMA" id="IASCKPE"/>
<reference evidence="2 3" key="1">
    <citation type="journal article" date="2005" name="Nature">
        <title>The genome of the social amoeba Dictyostelium discoideum.</title>
        <authorList>
            <consortium name="The Dictyostelium discoideum Sequencing Consortium"/>
            <person name="Eichinger L."/>
            <person name="Pachebat J.A."/>
            <person name="Glockner G."/>
            <person name="Rajandream M.A."/>
            <person name="Sucgang R."/>
            <person name="Berriman M."/>
            <person name="Song J."/>
            <person name="Olsen R."/>
            <person name="Szafranski K."/>
            <person name="Xu Q."/>
            <person name="Tunggal B."/>
            <person name="Kummerfeld S."/>
            <person name="Madera M."/>
            <person name="Konfortov B.A."/>
            <person name="Rivero F."/>
            <person name="Bankier A.T."/>
            <person name="Lehmann R."/>
            <person name="Hamlin N."/>
            <person name="Davies R."/>
            <person name="Gaudet P."/>
            <person name="Fey P."/>
            <person name="Pilcher K."/>
            <person name="Chen G."/>
            <person name="Saunders D."/>
            <person name="Sodergren E."/>
            <person name="Davis P."/>
            <person name="Kerhornou A."/>
            <person name="Nie X."/>
            <person name="Hall N."/>
            <person name="Anjard C."/>
            <person name="Hemphill L."/>
            <person name="Bason N."/>
            <person name="Farbrother P."/>
            <person name="Desany B."/>
            <person name="Just E."/>
            <person name="Morio T."/>
            <person name="Rost R."/>
            <person name="Churcher C."/>
            <person name="Cooper J."/>
            <person name="Haydock S."/>
            <person name="van Driessche N."/>
            <person name="Cronin A."/>
            <person name="Goodhead I."/>
            <person name="Muzny D."/>
            <person name="Mourier T."/>
            <person name="Pain A."/>
            <person name="Lu M."/>
            <person name="Harper D."/>
            <person name="Lindsay R."/>
            <person name="Hauser H."/>
            <person name="James K."/>
            <person name="Quiles M."/>
            <person name="Madan Babu M."/>
            <person name="Saito T."/>
            <person name="Buchrieser C."/>
            <person name="Wardroper A."/>
            <person name="Felder M."/>
            <person name="Thangavelu M."/>
            <person name="Johnson D."/>
            <person name="Knights A."/>
            <person name="Loulseged H."/>
            <person name="Mungall K."/>
            <person name="Oliver K."/>
            <person name="Price C."/>
            <person name="Quail M.A."/>
            <person name="Urushihara H."/>
            <person name="Hernandez J."/>
            <person name="Rabbinowitsch E."/>
            <person name="Steffen D."/>
            <person name="Sanders M."/>
            <person name="Ma J."/>
            <person name="Kohara Y."/>
            <person name="Sharp S."/>
            <person name="Simmonds M."/>
            <person name="Spiegler S."/>
            <person name="Tivey A."/>
            <person name="Sugano S."/>
            <person name="White B."/>
            <person name="Walker D."/>
            <person name="Woodward J."/>
            <person name="Winckler T."/>
            <person name="Tanaka Y."/>
            <person name="Shaulsky G."/>
            <person name="Schleicher M."/>
            <person name="Weinstock G."/>
            <person name="Rosenthal A."/>
            <person name="Cox E.C."/>
            <person name="Chisholm R.L."/>
            <person name="Gibbs R."/>
            <person name="Loomis W.F."/>
            <person name="Platzer M."/>
            <person name="Kay R.R."/>
            <person name="Williams J."/>
            <person name="Dear P.H."/>
            <person name="Noegel A.A."/>
            <person name="Barrell B."/>
            <person name="Kuspa A."/>
        </authorList>
    </citation>
    <scope>NUCLEOTIDE SEQUENCE [LARGE SCALE GENOMIC DNA]</scope>
    <source>
        <strain evidence="2 3">AX4</strain>
    </source>
</reference>
<dbReference type="SUPFAM" id="SSF54909">
    <property type="entry name" value="Dimeric alpha+beta barrel"/>
    <property type="match status" value="1"/>
</dbReference>
<dbReference type="PROSITE" id="PS51725">
    <property type="entry name" value="ABM"/>
    <property type="match status" value="1"/>
</dbReference>
<dbReference type="PhylomeDB" id="Q55FY3"/>
<dbReference type="Proteomes" id="UP000002195">
    <property type="component" value="Unassembled WGS sequence"/>
</dbReference>
<evidence type="ECO:0000259" key="1">
    <source>
        <dbReference type="PROSITE" id="PS51725"/>
    </source>
</evidence>
<organism evidence="2 3">
    <name type="scientific">Dictyostelium discoideum</name>
    <name type="common">Social amoeba</name>
    <dbReference type="NCBI Taxonomy" id="44689"/>
    <lineage>
        <taxon>Eukaryota</taxon>
        <taxon>Amoebozoa</taxon>
        <taxon>Evosea</taxon>
        <taxon>Eumycetozoa</taxon>
        <taxon>Dictyostelia</taxon>
        <taxon>Dictyosteliales</taxon>
        <taxon>Dictyosteliaceae</taxon>
        <taxon>Dictyostelium</taxon>
    </lineage>
</organism>
<dbReference type="InterPro" id="IPR007138">
    <property type="entry name" value="ABM_dom"/>
</dbReference>
<dbReference type="InterPro" id="IPR050744">
    <property type="entry name" value="AI-2_Isomerase_LsrG"/>
</dbReference>
<dbReference type="AlphaFoldDB" id="Q55FY3"/>
<dbReference type="KEGG" id="ddi:DDB_G0267908"/>
<dbReference type="eggNOG" id="ENOG502RHM6">
    <property type="taxonomic scope" value="Eukaryota"/>
</dbReference>
<dbReference type="dictyBase" id="DDB_G0267908"/>
<dbReference type="PANTHER" id="PTHR33336">
    <property type="entry name" value="QUINOL MONOOXYGENASE YGIN-RELATED"/>
    <property type="match status" value="1"/>
</dbReference>
<dbReference type="FunCoup" id="Q55FY3">
    <property type="interactions" value="1"/>
</dbReference>
<accession>Q55FY3</accession>
<dbReference type="InParanoid" id="Q55FY3"/>
<dbReference type="HOGENOM" id="CLU_131496_11_1_1"/>
<dbReference type="Pfam" id="PF03992">
    <property type="entry name" value="ABM"/>
    <property type="match status" value="1"/>
</dbReference>
<evidence type="ECO:0000313" key="2">
    <source>
        <dbReference type="EMBL" id="EAL73407.1"/>
    </source>
</evidence>
<dbReference type="PANTHER" id="PTHR33336:SF3">
    <property type="entry name" value="ABM DOMAIN-CONTAINING PROTEIN"/>
    <property type="match status" value="1"/>
</dbReference>
<name>Q55FY3_DICDI</name>
<dbReference type="GO" id="GO:0005829">
    <property type="term" value="C:cytosol"/>
    <property type="evidence" value="ECO:0000318"/>
    <property type="project" value="GO_Central"/>
</dbReference>
<evidence type="ECO:0000313" key="3">
    <source>
        <dbReference type="Proteomes" id="UP000002195"/>
    </source>
</evidence>
<dbReference type="VEuPathDB" id="AmoebaDB:DDB_G0267908"/>
<protein>
    <recommendedName>
        <fullName evidence="1">ABM domain-containing protein</fullName>
    </recommendedName>
</protein>
<dbReference type="PaxDb" id="44689-DDB0189631"/>
<dbReference type="Gene3D" id="3.30.70.100">
    <property type="match status" value="1"/>
</dbReference>
<keyword evidence="3" id="KW-1185">Reference proteome</keyword>
<dbReference type="RefSeq" id="XP_647400.1">
    <property type="nucleotide sequence ID" value="XM_642308.1"/>
</dbReference>
<gene>
    <name evidence="2" type="ORF">DDB_G0267908</name>
</gene>
<feature type="domain" description="ABM" evidence="1">
    <location>
        <begin position="7"/>
        <end position="95"/>
    </location>
</feature>
<dbReference type="EMBL" id="AAFI02000003">
    <property type="protein sequence ID" value="EAL73407.1"/>
    <property type="molecule type" value="Genomic_DNA"/>
</dbReference>
<comment type="caution">
    <text evidence="2">The sequence shown here is derived from an EMBL/GenBank/DDBJ whole genome shotgun (WGS) entry which is preliminary data.</text>
</comment>
<dbReference type="GO" id="GO:0016491">
    <property type="term" value="F:oxidoreductase activity"/>
    <property type="evidence" value="ECO:0000318"/>
    <property type="project" value="GO_Central"/>
</dbReference>
<dbReference type="GeneID" id="8616207"/>
<proteinExistence type="predicted"/>
<dbReference type="SMR" id="Q55FY3"/>
<dbReference type="InterPro" id="IPR011008">
    <property type="entry name" value="Dimeric_a/b-barrel"/>
</dbReference>